<organism evidence="2 3">
    <name type="scientific">Clunio marinus</name>
    <dbReference type="NCBI Taxonomy" id="568069"/>
    <lineage>
        <taxon>Eukaryota</taxon>
        <taxon>Metazoa</taxon>
        <taxon>Ecdysozoa</taxon>
        <taxon>Arthropoda</taxon>
        <taxon>Hexapoda</taxon>
        <taxon>Insecta</taxon>
        <taxon>Pterygota</taxon>
        <taxon>Neoptera</taxon>
        <taxon>Endopterygota</taxon>
        <taxon>Diptera</taxon>
        <taxon>Nematocera</taxon>
        <taxon>Chironomoidea</taxon>
        <taxon>Chironomidae</taxon>
        <taxon>Clunio</taxon>
    </lineage>
</organism>
<evidence type="ECO:0000259" key="1">
    <source>
        <dbReference type="PROSITE" id="PS51286"/>
    </source>
</evidence>
<gene>
    <name evidence="2" type="ORF">CLUMA_CG017311</name>
</gene>
<dbReference type="SMART" id="SM00952">
    <property type="entry name" value="RAP"/>
    <property type="match status" value="1"/>
</dbReference>
<dbReference type="InterPro" id="IPR013584">
    <property type="entry name" value="RAP"/>
</dbReference>
<dbReference type="PROSITE" id="PS51286">
    <property type="entry name" value="RAP"/>
    <property type="match status" value="1"/>
</dbReference>
<accession>A0A1J1IXC0</accession>
<dbReference type="OrthoDB" id="10064757at2759"/>
<proteinExistence type="predicted"/>
<keyword evidence="3" id="KW-1185">Reference proteome</keyword>
<reference evidence="2 3" key="1">
    <citation type="submission" date="2015-04" db="EMBL/GenBank/DDBJ databases">
        <authorList>
            <person name="Syromyatnikov M.Y."/>
            <person name="Popov V.N."/>
        </authorList>
    </citation>
    <scope>NUCLEOTIDE SEQUENCE [LARGE SCALE GENOMIC DNA]</scope>
</reference>
<dbReference type="Pfam" id="PF08373">
    <property type="entry name" value="RAP"/>
    <property type="match status" value="1"/>
</dbReference>
<dbReference type="EMBL" id="CVRI01000062">
    <property type="protein sequence ID" value="CRL04212.1"/>
    <property type="molecule type" value="Genomic_DNA"/>
</dbReference>
<feature type="domain" description="RAP" evidence="1">
    <location>
        <begin position="569"/>
        <end position="626"/>
    </location>
</feature>
<name>A0A1J1IXC0_9DIPT</name>
<sequence>MFLSRSIKSKISRLWSINFNRLILKQQFHVSAVTCDKKFINNEIIFNSKFIQKYEQIVPELNVKEFELETSYENKSADEIVEAFENLSHYCCENSMCINNESYNELIYKLVGILKELPQNQLAKILSDLSRFPQTQSPFSNNFHKLWKALDNICCDRIKDWDQQTLLKFCNLWLQLHLSQVGQFTWKALKKICRRVDRLSAKDLVEAMFYVSVCRKSVKLHDVEIRMYKIFDEFTIQELGVLCLAFFKTETKMKVNVLMDKIIDATIKEIDNIEDITLVSLLKNIRYCSDPTHALRIEKLCDALIPKIDKVGLITCLHAVLLGGNLQYCNHQLIEKVLIRFNNQIKELRLKEIDRITFLLGLFDFKASSGIEKEFLVKVVEEIKTRIDEILKYPTILPTTTHYLTICGISDDELIKQSLNPEFIKLAYGSSGPKIGREVLCLDSYTQINSKNYDGPRLSSKSRGEIVKYLRHYVPTRYQVDPLTSTDKHLLDLKEFMEMKHGTNLLTHVLPHFQRPDVVYCFDENGKSVTDKIIDGFKPLNCGWIFSKNHVFSNLGSEFSDNIDKYQMVAIVIGGWNFYIRGTRKPTGGLQMKIEQLQLVGYNTILIHWNEWRMLNDETREQFIDCHLRSVLNSHKRQSERKLG</sequence>
<evidence type="ECO:0000313" key="2">
    <source>
        <dbReference type="EMBL" id="CRL04212.1"/>
    </source>
</evidence>
<dbReference type="AlphaFoldDB" id="A0A1J1IXC0"/>
<dbReference type="Proteomes" id="UP000183832">
    <property type="component" value="Unassembled WGS sequence"/>
</dbReference>
<evidence type="ECO:0000313" key="3">
    <source>
        <dbReference type="Proteomes" id="UP000183832"/>
    </source>
</evidence>
<protein>
    <submittedName>
        <fullName evidence="2">CLUMA_CG017311, isoform A</fullName>
    </submittedName>
</protein>